<feature type="region of interest" description="Disordered" evidence="3">
    <location>
        <begin position="856"/>
        <end position="891"/>
    </location>
</feature>
<accession>A0A815MX53</accession>
<feature type="compositionally biased region" description="Polar residues" evidence="3">
    <location>
        <begin position="948"/>
        <end position="964"/>
    </location>
</feature>
<dbReference type="InterPro" id="IPR003169">
    <property type="entry name" value="GYF"/>
</dbReference>
<feature type="compositionally biased region" description="Low complexity" evidence="3">
    <location>
        <begin position="163"/>
        <end position="205"/>
    </location>
</feature>
<dbReference type="GO" id="GO:0071821">
    <property type="term" value="C:FANCM-MHF complex"/>
    <property type="evidence" value="ECO:0007669"/>
    <property type="project" value="InterPro"/>
</dbReference>
<dbReference type="PANTHER" id="PTHR14445">
    <property type="entry name" value="GRB10 INTERACTING GYF PROTEIN"/>
    <property type="match status" value="1"/>
</dbReference>
<comment type="caution">
    <text evidence="5">The sequence shown here is derived from an EMBL/GenBank/DDBJ whole genome shotgun (WGS) entry which is preliminary data.</text>
</comment>
<feature type="region of interest" description="Disordered" evidence="3">
    <location>
        <begin position="1221"/>
        <end position="1253"/>
    </location>
</feature>
<feature type="compositionally biased region" description="Polar residues" evidence="3">
    <location>
        <begin position="384"/>
        <end position="404"/>
    </location>
</feature>
<dbReference type="InterPro" id="IPR009072">
    <property type="entry name" value="Histone-fold"/>
</dbReference>
<evidence type="ECO:0000256" key="1">
    <source>
        <dbReference type="ARBA" id="ARBA00016400"/>
    </source>
</evidence>
<reference evidence="5" key="1">
    <citation type="submission" date="2021-02" db="EMBL/GenBank/DDBJ databases">
        <authorList>
            <person name="Nowell W R."/>
        </authorList>
    </citation>
    <scope>NUCLEOTIDE SEQUENCE</scope>
</reference>
<feature type="compositionally biased region" description="Basic and acidic residues" evidence="3">
    <location>
        <begin position="214"/>
        <end position="223"/>
    </location>
</feature>
<feature type="domain" description="GYF" evidence="4">
    <location>
        <begin position="504"/>
        <end position="559"/>
    </location>
</feature>
<dbReference type="SMART" id="SM00444">
    <property type="entry name" value="GYF"/>
    <property type="match status" value="1"/>
</dbReference>
<feature type="region of interest" description="Disordered" evidence="3">
    <location>
        <begin position="1359"/>
        <end position="1383"/>
    </location>
</feature>
<gene>
    <name evidence="5" type="ORF">EDS130_LOCUS37942</name>
</gene>
<evidence type="ECO:0000313" key="5">
    <source>
        <dbReference type="EMBL" id="CAF1427175.1"/>
    </source>
</evidence>
<feature type="compositionally biased region" description="Polar residues" evidence="3">
    <location>
        <begin position="301"/>
        <end position="321"/>
    </location>
</feature>
<keyword evidence="2" id="KW-0175">Coiled coil</keyword>
<feature type="region of interest" description="Disordered" evidence="3">
    <location>
        <begin position="116"/>
        <end position="452"/>
    </location>
</feature>
<evidence type="ECO:0000259" key="4">
    <source>
        <dbReference type="PROSITE" id="PS50829"/>
    </source>
</evidence>
<feature type="compositionally biased region" description="Low complexity" evidence="3">
    <location>
        <begin position="262"/>
        <end position="281"/>
    </location>
</feature>
<feature type="region of interest" description="Disordered" evidence="3">
    <location>
        <begin position="1006"/>
        <end position="1122"/>
    </location>
</feature>
<dbReference type="Gene3D" id="1.10.20.10">
    <property type="entry name" value="Histone, subunit A"/>
    <property type="match status" value="1"/>
</dbReference>
<dbReference type="PROSITE" id="PS50829">
    <property type="entry name" value="GYF"/>
    <property type="match status" value="1"/>
</dbReference>
<organism evidence="5 6">
    <name type="scientific">Adineta ricciae</name>
    <name type="common">Rotifer</name>
    <dbReference type="NCBI Taxonomy" id="249248"/>
    <lineage>
        <taxon>Eukaryota</taxon>
        <taxon>Metazoa</taxon>
        <taxon>Spiralia</taxon>
        <taxon>Gnathifera</taxon>
        <taxon>Rotifera</taxon>
        <taxon>Eurotatoria</taxon>
        <taxon>Bdelloidea</taxon>
        <taxon>Adinetida</taxon>
        <taxon>Adinetidae</taxon>
        <taxon>Adineta</taxon>
    </lineage>
</organism>
<feature type="compositionally biased region" description="Low complexity" evidence="3">
    <location>
        <begin position="927"/>
        <end position="941"/>
    </location>
</feature>
<dbReference type="InterPro" id="IPR035445">
    <property type="entry name" value="GYF-like_dom_sf"/>
</dbReference>
<dbReference type="OrthoDB" id="48509at2759"/>
<feature type="coiled-coil region" evidence="2">
    <location>
        <begin position="746"/>
        <end position="801"/>
    </location>
</feature>
<dbReference type="SUPFAM" id="SSF55277">
    <property type="entry name" value="GYF domain"/>
    <property type="match status" value="1"/>
</dbReference>
<feature type="region of interest" description="Disordered" evidence="3">
    <location>
        <begin position="924"/>
        <end position="982"/>
    </location>
</feature>
<feature type="compositionally biased region" description="Polar residues" evidence="3">
    <location>
        <begin position="1007"/>
        <end position="1032"/>
    </location>
</feature>
<feature type="compositionally biased region" description="Acidic residues" evidence="3">
    <location>
        <begin position="341"/>
        <end position="352"/>
    </location>
</feature>
<feature type="compositionally biased region" description="Basic and acidic residues" evidence="3">
    <location>
        <begin position="284"/>
        <end position="299"/>
    </location>
</feature>
<dbReference type="Pfam" id="PF02213">
    <property type="entry name" value="GYF"/>
    <property type="match status" value="1"/>
</dbReference>
<dbReference type="InterPro" id="IPR029003">
    <property type="entry name" value="CENP-S/Mhf1"/>
</dbReference>
<feature type="region of interest" description="Disordered" evidence="3">
    <location>
        <begin position="715"/>
        <end position="736"/>
    </location>
</feature>
<feature type="compositionally biased region" description="Basic and acidic residues" evidence="3">
    <location>
        <begin position="322"/>
        <end position="340"/>
    </location>
</feature>
<feature type="compositionally biased region" description="Low complexity" evidence="3">
    <location>
        <begin position="856"/>
        <end position="868"/>
    </location>
</feature>
<feature type="compositionally biased region" description="Low complexity" evidence="3">
    <location>
        <begin position="1373"/>
        <end position="1383"/>
    </location>
</feature>
<sequence>MTSTTVAQHTSQPLNFGPEWLRALSTPDSATSIPTSGGSTSGNIFKFSATKYRYSKDEILALRVNVADRLADATQNEILDNLKDVENVFRANILEPLALTPPTADETMKMNALSSYISGRTPGGAGRAGSNSQQSQQDSRSSRGGSSMSNGRGGPRSRGGRDNTYGPNRGNSNNNNSDDSGENGNTNEETSTSSTSWSRSNYNSRGGSFGNRVRSFDDRDQSHTFRRGGASGSRQSSDGWRRSRGDEDDNEQSEDSPTTANGSTSWTSRSGQTRRGGSTSSMEQRTKSSEKWSVSDDRPGPSNSYESNQQRNGGWRTNSSTSDRDFGSRRPPVKRDRMPEWMDDNNDDEDDNQLSNATFEQDGTFTRSSAARQNSSSEQHRTESQITSNEPAVQANNPTPTQQEDGTKPEKSKSKPQTDTAVVNVPAASEPTVTKPTPPVQQSIPSWDDDLDHSDLATTVVEATLAEDHEYSPPVSAHSKSRLISMEPTASIIPQARAPVIIDDKQWFYKDPQNIVQGPFSSADMERWYTAGYFTTVLPVKRLGEVHFSTIQQLTNEIGRSPFRTDIPSLPITPVQKQQPVIPESQKFNSMAFSTSSSSTSNNAYLEDFLMQQQQSRQNVQQSMLFNRQTSMPLPANDRKPMSSPSSISSQLQAYFNSQQPQQQQQQQHQSSSSIFSNLVNDPAAMYQQQVQRSISSTNSQQSNSTLFDDMQRSFRQSSSATGSGSFFPSNLPVSQQSSNDLMARLTQAMQTRDKQQQHQEKLEEQRRRDMEYERMKIYEQVRLQREEEEERRKIQEANTNRQINFDQLTKSMENKNQSVLDYEQMLARQQYQKEQQAKIEAQQAENVRRYQQYYREQPQQPQQPQQPVYKVTETTSWARHPSQTSDSTQLLSFADIQKQEQEQERRSREAAVFAQQYTKSQILPIPNSSSSPPSTTKPNSWARTLFAGSNNGNSNVPSTSSHITSDHDINENPLAESSSSSSSVALYNQQATNAVLSLLNIHPKSRSVTNQQPSTPWNGTNSISNPSLQDIQRQQAQNDLRQQQSHHITSGHSSTSTPVWGGNFQHGNASQQSSALSWDNQHSSAPSNKSSNKSSTPWTELKPTSPMATTPGKVNPKNADLTKNEQEAKRLFAATRAQDALSKWTQAQFKDNLKDIDVPTLVQFLKDIDKAGDIMDYVQPYIGSVSKAKEFANDFLIKRNQLAKAEPDLDNERLNELAMAPTSSNDNSGSGGDEGFQVASSNGQKKKAKKMKGQKIDGKQLGFTVNNRPEQRDDIDKRLKAALHAACGKICEQLQTQSNVTVDKQVVAAIGDITFQQIATFCQDLDAFAKHGKRSTINADDVRLLCRRNSSLLEKIDDVQQRPLKPSKATNRSTTGRSHGSSRYVDHNVDITVVESSSDMDDINYPIKQQTFQQVEVECNQFIFVARIQIE</sequence>
<feature type="compositionally biased region" description="Low complexity" evidence="3">
    <location>
        <begin position="129"/>
        <end position="150"/>
    </location>
</feature>
<dbReference type="CDD" id="cd22919">
    <property type="entry name" value="HFD_CENP-S"/>
    <property type="match status" value="1"/>
</dbReference>
<dbReference type="GO" id="GO:0005829">
    <property type="term" value="C:cytosol"/>
    <property type="evidence" value="ECO:0007669"/>
    <property type="project" value="TreeGrafter"/>
</dbReference>
<feature type="compositionally biased region" description="Low complexity" evidence="3">
    <location>
        <begin position="1033"/>
        <end position="1058"/>
    </location>
</feature>
<dbReference type="Pfam" id="PF15630">
    <property type="entry name" value="CENP-S"/>
    <property type="match status" value="1"/>
</dbReference>
<feature type="compositionally biased region" description="Polar residues" evidence="3">
    <location>
        <begin position="1066"/>
        <end position="1083"/>
    </location>
</feature>
<dbReference type="InterPro" id="IPR051640">
    <property type="entry name" value="GRB10-interact_GYF"/>
</dbReference>
<evidence type="ECO:0000313" key="6">
    <source>
        <dbReference type="Proteomes" id="UP000663852"/>
    </source>
</evidence>
<evidence type="ECO:0000256" key="3">
    <source>
        <dbReference type="SAM" id="MobiDB-lite"/>
    </source>
</evidence>
<feature type="compositionally biased region" description="Polar residues" evidence="3">
    <location>
        <begin position="353"/>
        <end position="377"/>
    </location>
</feature>
<dbReference type="CDD" id="cd00072">
    <property type="entry name" value="GYF"/>
    <property type="match status" value="1"/>
</dbReference>
<dbReference type="Proteomes" id="UP000663852">
    <property type="component" value="Unassembled WGS sequence"/>
</dbReference>
<dbReference type="SUPFAM" id="SSF47113">
    <property type="entry name" value="Histone-fold"/>
    <property type="match status" value="1"/>
</dbReference>
<dbReference type="Gene3D" id="3.30.1490.40">
    <property type="match status" value="1"/>
</dbReference>
<feature type="compositionally biased region" description="Low complexity" evidence="3">
    <location>
        <begin position="1084"/>
        <end position="1096"/>
    </location>
</feature>
<feature type="compositionally biased region" description="Polar residues" evidence="3">
    <location>
        <begin position="873"/>
        <end position="891"/>
    </location>
</feature>
<evidence type="ECO:0000256" key="2">
    <source>
        <dbReference type="SAM" id="Coils"/>
    </source>
</evidence>
<protein>
    <recommendedName>
        <fullName evidence="1">Centromere protein S</fullName>
    </recommendedName>
</protein>
<name>A0A815MX53_ADIRI</name>
<dbReference type="PANTHER" id="PTHR14445:SF36">
    <property type="entry name" value="FI03272P-RELATED"/>
    <property type="match status" value="1"/>
</dbReference>
<dbReference type="EMBL" id="CAJNOJ010000385">
    <property type="protein sequence ID" value="CAF1427175.1"/>
    <property type="molecule type" value="Genomic_DNA"/>
</dbReference>
<proteinExistence type="predicted"/>
<dbReference type="GO" id="GO:0046982">
    <property type="term" value="F:protein heterodimerization activity"/>
    <property type="evidence" value="ECO:0007669"/>
    <property type="project" value="InterPro"/>
</dbReference>